<reference evidence="1" key="2">
    <citation type="submission" date="2020-05" db="EMBL/GenBank/DDBJ databases">
        <authorList>
            <person name="Kim H.-S."/>
            <person name="Proctor R.H."/>
            <person name="Brown D.W."/>
        </authorList>
    </citation>
    <scope>NUCLEOTIDE SEQUENCE</scope>
    <source>
        <strain evidence="1">NRRL 20472</strain>
    </source>
</reference>
<reference evidence="1" key="1">
    <citation type="journal article" date="2020" name="BMC Genomics">
        <title>Correction to: Identification and distribution of gene clusters required for synthesis of sphingolipid metabolism inhibitors in diverse species of the filamentous fungus Fusarium.</title>
        <authorList>
            <person name="Kim H.S."/>
            <person name="Lohmar J.M."/>
            <person name="Busman M."/>
            <person name="Brown D.W."/>
            <person name="Naumann T.A."/>
            <person name="Divon H.H."/>
            <person name="Lysoe E."/>
            <person name="Uhlig S."/>
            <person name="Proctor R.H."/>
        </authorList>
    </citation>
    <scope>NUCLEOTIDE SEQUENCE</scope>
    <source>
        <strain evidence="1">NRRL 20472</strain>
    </source>
</reference>
<protein>
    <submittedName>
        <fullName evidence="1">Uncharacterized protein</fullName>
    </submittedName>
</protein>
<dbReference type="PANTHER" id="PTHR35186">
    <property type="entry name" value="ANK_REP_REGION DOMAIN-CONTAINING PROTEIN"/>
    <property type="match status" value="1"/>
</dbReference>
<dbReference type="OrthoDB" id="3565018at2759"/>
<evidence type="ECO:0000313" key="1">
    <source>
        <dbReference type="EMBL" id="KAF4966701.1"/>
    </source>
</evidence>
<dbReference type="InterPro" id="IPR038305">
    <property type="entry name" value="HeLo_sf"/>
</dbReference>
<dbReference type="AlphaFoldDB" id="A0A8H4TZ17"/>
<proteinExistence type="predicted"/>
<dbReference type="Gene3D" id="1.20.120.1020">
    <property type="entry name" value="Prion-inhibition and propagation, HeLo domain"/>
    <property type="match status" value="1"/>
</dbReference>
<sequence>MEVAGLVLGAIPIASEGLKTVKKGFIKLRKWRRYEMEIDSIVSKLETQQTRLQDVCDKLLNDLVPQSRIERLIKNPLSFRDEPNLERKLTLRLWRGYFIFETTVKEIKAAVDQIREKVDSQERAASFETRRAIVSSFFDDRLLKSKMGYLLSNVWFTEMLSWSTRENIASMAGSLAWFE</sequence>
<name>A0A8H4TZ17_9HYPO</name>
<dbReference type="PANTHER" id="PTHR35186:SF4">
    <property type="entry name" value="PRION-INHIBITION AND PROPAGATION HELO DOMAIN-CONTAINING PROTEIN"/>
    <property type="match status" value="1"/>
</dbReference>
<gene>
    <name evidence="1" type="ORF">FSARC_5645</name>
</gene>
<dbReference type="Proteomes" id="UP000622797">
    <property type="component" value="Unassembled WGS sequence"/>
</dbReference>
<evidence type="ECO:0000313" key="2">
    <source>
        <dbReference type="Proteomes" id="UP000622797"/>
    </source>
</evidence>
<keyword evidence="2" id="KW-1185">Reference proteome</keyword>
<dbReference type="EMBL" id="JABEXW010000277">
    <property type="protein sequence ID" value="KAF4966701.1"/>
    <property type="molecule type" value="Genomic_DNA"/>
</dbReference>
<organism evidence="1 2">
    <name type="scientific">Fusarium sarcochroum</name>
    <dbReference type="NCBI Taxonomy" id="1208366"/>
    <lineage>
        <taxon>Eukaryota</taxon>
        <taxon>Fungi</taxon>
        <taxon>Dikarya</taxon>
        <taxon>Ascomycota</taxon>
        <taxon>Pezizomycotina</taxon>
        <taxon>Sordariomycetes</taxon>
        <taxon>Hypocreomycetidae</taxon>
        <taxon>Hypocreales</taxon>
        <taxon>Nectriaceae</taxon>
        <taxon>Fusarium</taxon>
        <taxon>Fusarium lateritium species complex</taxon>
    </lineage>
</organism>
<comment type="caution">
    <text evidence="1">The sequence shown here is derived from an EMBL/GenBank/DDBJ whole genome shotgun (WGS) entry which is preliminary data.</text>
</comment>
<accession>A0A8H4TZ17</accession>